<dbReference type="InterPro" id="IPR000801">
    <property type="entry name" value="Esterase-like"/>
</dbReference>
<evidence type="ECO:0000256" key="8">
    <source>
        <dbReference type="ARBA" id="ARBA00022833"/>
    </source>
</evidence>
<evidence type="ECO:0000256" key="3">
    <source>
        <dbReference type="ARBA" id="ARBA00012479"/>
    </source>
</evidence>
<dbReference type="Pfam" id="PF00107">
    <property type="entry name" value="ADH_zinc_N"/>
    <property type="match status" value="1"/>
</dbReference>
<dbReference type="Pfam" id="PF08240">
    <property type="entry name" value="ADH_N"/>
    <property type="match status" value="1"/>
</dbReference>
<feature type="domain" description="Alcohol dehydrogenase-like C-terminal" evidence="12">
    <location>
        <begin position="215"/>
        <end position="345"/>
    </location>
</feature>
<dbReference type="InterPro" id="IPR013149">
    <property type="entry name" value="ADH-like_C"/>
</dbReference>
<dbReference type="InterPro" id="IPR014186">
    <property type="entry name" value="S-formylglutathione_hydrol"/>
</dbReference>
<dbReference type="Gene3D" id="3.40.50.1820">
    <property type="entry name" value="alpha/beta hydrolase"/>
    <property type="match status" value="1"/>
</dbReference>
<evidence type="ECO:0000256" key="7">
    <source>
        <dbReference type="ARBA" id="ARBA00022801"/>
    </source>
</evidence>
<dbReference type="GO" id="GO:0051903">
    <property type="term" value="F:S-(hydroxymethyl)glutathione dehydrogenase [NAD(P)+] activity"/>
    <property type="evidence" value="ECO:0007669"/>
    <property type="project" value="InterPro"/>
</dbReference>
<evidence type="ECO:0000256" key="4">
    <source>
        <dbReference type="ARBA" id="ARBA00016774"/>
    </source>
</evidence>
<dbReference type="InterPro" id="IPR014183">
    <property type="entry name" value="ADH_3"/>
</dbReference>
<dbReference type="NCBIfam" id="TIGR02821">
    <property type="entry name" value="fghA_ester_D"/>
    <property type="match status" value="1"/>
</dbReference>
<dbReference type="EC" id="3.1.2.12" evidence="3"/>
<evidence type="ECO:0000256" key="11">
    <source>
        <dbReference type="PIRSR" id="PIRSR614186-1"/>
    </source>
</evidence>
<dbReference type="InterPro" id="IPR013154">
    <property type="entry name" value="ADH-like_N"/>
</dbReference>
<keyword evidence="8" id="KW-0862">Zinc</keyword>
<dbReference type="AlphaFoldDB" id="A0A481XV26"/>
<sequence length="683" mass="74802">MFAADIEELKKTNGKVITCKAAVAWEPKKPLDITEIQVGVPQKGEVRVKVLANALCHTDVYTLDGQDPEGKFPCILGHEATAIVESIGEGVTSVAIGDIVIPCYTPECREYDCIFCQSKKTNLCPKIRATQGSGIMPDGTSRFSKDGKTIFHFMGCSTFSEYTVIAEISAAKINPNADLQKVCMLGCGVSTGWGAAWNNCNVQPGSSVVVFGLGAVGLAVVQAAKIAGARFIVGVDVNNDKRQIASEFGCHYFVNPMEVDVKQALIEKEKWGYDFTFDCTGVTAVMRTALEVAHRGWGESCVVGVAAAGHEISTRPFQLVTGRVWKGTAFGGWKSRTDVPNLVKRVMTGELNIDPYVSFNLEGLETVNQAVDYLHGESKTCLRAIVNIGSLKATQEKKNIPVIESQVKLGEGSLYKVNHWSESNQSRMTFSIYIPDTKRGESPPPVLYFLSGLTCSDENAKTKSNFQNYASQNRIAVVFPDTSARNTGIEGITSDWQFGEGAGFYVDATQQKYKKHFNMYSYITKDLVETVNNHFNVDTTRKSITGHSMGGHGALTIALKNPKEYVSVSAFAPICNPTKCPWGVNAFEKYLGSVAEGEKYDAVELIRKNPEIAKKFHILVDVGTADGFLNTQLNTTSLAKICSDNGITNTVRFQEGFDHSYFFISSFIQEHIEHHAKYLRATL</sequence>
<evidence type="ECO:0000256" key="9">
    <source>
        <dbReference type="ARBA" id="ARBA00023002"/>
    </source>
</evidence>
<keyword evidence="6" id="KW-0479">Metal-binding</keyword>
<keyword evidence="7" id="KW-0378">Hydrolase</keyword>
<proteinExistence type="evidence at transcript level"/>
<keyword evidence="10" id="KW-0520">NAD</keyword>
<evidence type="ECO:0000256" key="6">
    <source>
        <dbReference type="ARBA" id="ARBA00022723"/>
    </source>
</evidence>
<reference evidence="14" key="1">
    <citation type="submission" date="2018-07" db="EMBL/GenBank/DDBJ databases">
        <title>Hydrogenases in Philasterides dicentrarchi.</title>
        <authorList>
            <person name="Lamas J."/>
            <person name="Folgueira I."/>
            <person name="Defelipe A."/>
            <person name="Sueiro R."/>
            <person name="Leiro J."/>
        </authorList>
    </citation>
    <scope>NUCLEOTIDE SEQUENCE</scope>
</reference>
<evidence type="ECO:0000256" key="2">
    <source>
        <dbReference type="ARBA" id="ARBA00005622"/>
    </source>
</evidence>
<evidence type="ECO:0000256" key="10">
    <source>
        <dbReference type="ARBA" id="ARBA00023027"/>
    </source>
</evidence>
<dbReference type="GO" id="GO:0005829">
    <property type="term" value="C:cytosol"/>
    <property type="evidence" value="ECO:0007669"/>
    <property type="project" value="TreeGrafter"/>
</dbReference>
<dbReference type="FunFam" id="3.40.50.1820:FF:000002">
    <property type="entry name" value="S-formylglutathione hydrolase"/>
    <property type="match status" value="1"/>
</dbReference>
<evidence type="ECO:0000259" key="13">
    <source>
        <dbReference type="Pfam" id="PF08240"/>
    </source>
</evidence>
<comment type="cofactor">
    <cofactor evidence="1">
        <name>Zn(2+)</name>
        <dbReference type="ChEBI" id="CHEBI:29105"/>
    </cofactor>
</comment>
<dbReference type="GO" id="GO:0008270">
    <property type="term" value="F:zinc ion binding"/>
    <property type="evidence" value="ECO:0007669"/>
    <property type="project" value="InterPro"/>
</dbReference>
<feature type="active site" description="Charge relay system" evidence="11">
    <location>
        <position position="548"/>
    </location>
</feature>
<evidence type="ECO:0000256" key="1">
    <source>
        <dbReference type="ARBA" id="ARBA00001947"/>
    </source>
</evidence>
<dbReference type="FunFam" id="3.40.50.720:FF:000003">
    <property type="entry name" value="S-(hydroxymethyl)glutathione dehydrogenase"/>
    <property type="match status" value="1"/>
</dbReference>
<keyword evidence="9" id="KW-0560">Oxidoreductase</keyword>
<dbReference type="Gene3D" id="3.90.180.10">
    <property type="entry name" value="Medium-chain alcohol dehydrogenases, catalytic domain"/>
    <property type="match status" value="1"/>
</dbReference>
<name>A0A481XV26_9CILI</name>
<protein>
    <recommendedName>
        <fullName evidence="4">S-formylglutathione hydrolase</fullName>
        <ecNumber evidence="3">3.1.2.12</ecNumber>
    </recommendedName>
</protein>
<dbReference type="Pfam" id="PF00756">
    <property type="entry name" value="Esterase"/>
    <property type="match status" value="1"/>
</dbReference>
<evidence type="ECO:0000313" key="14">
    <source>
        <dbReference type="EMBL" id="QBK46530.1"/>
    </source>
</evidence>
<dbReference type="Gene3D" id="3.40.50.720">
    <property type="entry name" value="NAD(P)-binding Rossmann-like Domain"/>
    <property type="match status" value="1"/>
</dbReference>
<dbReference type="InterPro" id="IPR011032">
    <property type="entry name" value="GroES-like_sf"/>
</dbReference>
<organism evidence="14">
    <name type="scientific">Philasterides dicentrarchi</name>
    <dbReference type="NCBI Taxonomy" id="282688"/>
    <lineage>
        <taxon>Eukaryota</taxon>
        <taxon>Sar</taxon>
        <taxon>Alveolata</taxon>
        <taxon>Ciliophora</taxon>
        <taxon>Intramacronucleata</taxon>
        <taxon>Oligohymenophorea</taxon>
        <taxon>Scuticociliatia</taxon>
        <taxon>Philasterida</taxon>
        <taxon>Philasteridae</taxon>
        <taxon>Philasterides</taxon>
    </lineage>
</organism>
<comment type="similarity">
    <text evidence="2">Belongs to the esterase D family.</text>
</comment>
<keyword evidence="5" id="KW-0719">Serine esterase</keyword>
<dbReference type="GO" id="GO:0052689">
    <property type="term" value="F:carboxylic ester hydrolase activity"/>
    <property type="evidence" value="ECO:0007669"/>
    <property type="project" value="UniProtKB-KW"/>
</dbReference>
<dbReference type="SUPFAM" id="SSF51735">
    <property type="entry name" value="NAD(P)-binding Rossmann-fold domains"/>
    <property type="match status" value="1"/>
</dbReference>
<dbReference type="GO" id="GO:0018738">
    <property type="term" value="F:S-formylglutathione hydrolase activity"/>
    <property type="evidence" value="ECO:0007669"/>
    <property type="project" value="UniProtKB-EC"/>
</dbReference>
<dbReference type="CDD" id="cd08300">
    <property type="entry name" value="alcohol_DH_class_III"/>
    <property type="match status" value="1"/>
</dbReference>
<dbReference type="PANTHER" id="PTHR43880">
    <property type="entry name" value="ALCOHOL DEHYDROGENASE"/>
    <property type="match status" value="1"/>
</dbReference>
<dbReference type="EMBL" id="MH630442">
    <property type="protein sequence ID" value="QBK46530.1"/>
    <property type="molecule type" value="mRNA"/>
</dbReference>
<dbReference type="FunFam" id="3.90.180.10:FF:000067">
    <property type="entry name" value="alcohol dehydrogenase 1-like isoform X1"/>
    <property type="match status" value="1"/>
</dbReference>
<feature type="active site" description="Charge relay system" evidence="11">
    <location>
        <position position="626"/>
    </location>
</feature>
<feature type="active site" description="Charge relay system" evidence="11">
    <location>
        <position position="659"/>
    </location>
</feature>
<accession>A0A481XV26</accession>
<dbReference type="GO" id="GO:0046294">
    <property type="term" value="P:formaldehyde catabolic process"/>
    <property type="evidence" value="ECO:0007669"/>
    <property type="project" value="InterPro"/>
</dbReference>
<evidence type="ECO:0000256" key="5">
    <source>
        <dbReference type="ARBA" id="ARBA00022487"/>
    </source>
</evidence>
<dbReference type="SUPFAM" id="SSF50129">
    <property type="entry name" value="GroES-like"/>
    <property type="match status" value="1"/>
</dbReference>
<evidence type="ECO:0000259" key="12">
    <source>
        <dbReference type="Pfam" id="PF00107"/>
    </source>
</evidence>
<dbReference type="InterPro" id="IPR029058">
    <property type="entry name" value="AB_hydrolase_fold"/>
</dbReference>
<dbReference type="PANTHER" id="PTHR43880:SF12">
    <property type="entry name" value="ALCOHOL DEHYDROGENASE CLASS-3"/>
    <property type="match status" value="1"/>
</dbReference>
<dbReference type="InterPro" id="IPR036291">
    <property type="entry name" value="NAD(P)-bd_dom_sf"/>
</dbReference>
<dbReference type="SUPFAM" id="SSF53474">
    <property type="entry name" value="alpha/beta-Hydrolases"/>
    <property type="match status" value="1"/>
</dbReference>
<feature type="domain" description="Alcohol dehydrogenase-like N-terminal" evidence="13">
    <location>
        <begin position="43"/>
        <end position="171"/>
    </location>
</feature>